<dbReference type="AlphaFoldDB" id="A0A942YAW3"/>
<comment type="function">
    <text evidence="1">Transcriptional repressor of xylose-utilizing enzymes.</text>
</comment>
<dbReference type="Gene3D" id="3.30.420.40">
    <property type="match status" value="2"/>
</dbReference>
<reference evidence="4" key="1">
    <citation type="submission" date="2021-05" db="EMBL/GenBank/DDBJ databases">
        <title>Novel Bacillus species.</title>
        <authorList>
            <person name="Liu G."/>
        </authorList>
    </citation>
    <scope>NUCLEOTIDE SEQUENCE</scope>
    <source>
        <strain evidence="4">FJAT-50051</strain>
    </source>
</reference>
<dbReference type="Pfam" id="PF00480">
    <property type="entry name" value="ROK"/>
    <property type="match status" value="1"/>
</dbReference>
<accession>A0A942YAW3</accession>
<dbReference type="PROSITE" id="PS01125">
    <property type="entry name" value="ROK"/>
    <property type="match status" value="1"/>
</dbReference>
<dbReference type="InterPro" id="IPR018335">
    <property type="entry name" value="Tscrpt_reg_HTH_Crp-type_CS"/>
</dbReference>
<dbReference type="InterPro" id="IPR049874">
    <property type="entry name" value="ROK_cs"/>
</dbReference>
<dbReference type="EMBL" id="JAGYPE010000003">
    <property type="protein sequence ID" value="MBS4183803.1"/>
    <property type="molecule type" value="Genomic_DNA"/>
</dbReference>
<dbReference type="Gene3D" id="1.10.10.10">
    <property type="entry name" value="Winged helix-like DNA-binding domain superfamily/Winged helix DNA-binding domain"/>
    <property type="match status" value="1"/>
</dbReference>
<dbReference type="GO" id="GO:0042732">
    <property type="term" value="P:D-xylose metabolic process"/>
    <property type="evidence" value="ECO:0007669"/>
    <property type="project" value="UniProtKB-KW"/>
</dbReference>
<keyword evidence="3" id="KW-0119">Carbohydrate metabolism</keyword>
<sequence length="385" mass="40270">MTETWPAMPEGSRLALREILIHGVLSRAEIARSLGLSRASLTRAMRTLVSHRMVVEVGTDVRGATGRPSELLQTSSGVWEFLGVKLTKDRLYAAVTDLGGRVLALHEEAIASPSPEDLADQVSAVADRLRAVHPALCAVGVSLPGDVVVRDGVSVVAASQFLGWRDVPFAGMVAERSGLTVFTANDVHALTAKEHWLGAGAGRRSMVLVTVGEGIGLGLIASGEVSTGEHGRLGRIGHLSVLGGGPDCGIGHAGCASSYLPSPVIVRNAGHEGRSYDEVVELARSGDERALAAFADAGRALGVVLASAVLIVDPSAIVLTGDGLPVYDIARSSVDEALRGALAPYTEPVTIEVQPFEFSEWARAGAVLAIRRLLGEESGRLSYTR</sequence>
<dbReference type="InterPro" id="IPR036390">
    <property type="entry name" value="WH_DNA-bd_sf"/>
</dbReference>
<comment type="caution">
    <text evidence="4">The sequence shown here is derived from an EMBL/GenBank/DDBJ whole genome shotgun (WGS) entry which is preliminary data.</text>
</comment>
<dbReference type="SUPFAM" id="SSF46785">
    <property type="entry name" value="Winged helix' DNA-binding domain"/>
    <property type="match status" value="1"/>
</dbReference>
<dbReference type="PROSITE" id="PS00042">
    <property type="entry name" value="HTH_CRP_1"/>
    <property type="match status" value="1"/>
</dbReference>
<evidence type="ECO:0000313" key="4">
    <source>
        <dbReference type="EMBL" id="MBS4183803.1"/>
    </source>
</evidence>
<dbReference type="GO" id="GO:0003700">
    <property type="term" value="F:DNA-binding transcription factor activity"/>
    <property type="evidence" value="ECO:0007669"/>
    <property type="project" value="InterPro"/>
</dbReference>
<protein>
    <submittedName>
        <fullName evidence="4">ROK family protein</fullName>
    </submittedName>
</protein>
<gene>
    <name evidence="4" type="ORF">KHB02_20630</name>
</gene>
<evidence type="ECO:0000256" key="3">
    <source>
        <dbReference type="ARBA" id="ARBA00022629"/>
    </source>
</evidence>
<comment type="similarity">
    <text evidence="2">Belongs to the ROK (NagC/XylR) family.</text>
</comment>
<evidence type="ECO:0000256" key="2">
    <source>
        <dbReference type="ARBA" id="ARBA00006479"/>
    </source>
</evidence>
<proteinExistence type="inferred from homology"/>
<name>A0A942YAW3_9BACI</name>
<keyword evidence="3" id="KW-0859">Xylose metabolism</keyword>
<evidence type="ECO:0000256" key="1">
    <source>
        <dbReference type="ARBA" id="ARBA00002486"/>
    </source>
</evidence>
<dbReference type="PANTHER" id="PTHR18964:SF149">
    <property type="entry name" value="BIFUNCTIONAL UDP-N-ACETYLGLUCOSAMINE 2-EPIMERASE_N-ACETYLMANNOSAMINE KINASE"/>
    <property type="match status" value="1"/>
</dbReference>
<dbReference type="InterPro" id="IPR000600">
    <property type="entry name" value="ROK"/>
</dbReference>
<dbReference type="SUPFAM" id="SSF53067">
    <property type="entry name" value="Actin-like ATPase domain"/>
    <property type="match status" value="1"/>
</dbReference>
<dbReference type="InterPro" id="IPR036388">
    <property type="entry name" value="WH-like_DNA-bd_sf"/>
</dbReference>
<dbReference type="PANTHER" id="PTHR18964">
    <property type="entry name" value="ROK (REPRESSOR, ORF, KINASE) FAMILY"/>
    <property type="match status" value="1"/>
</dbReference>
<organism evidence="4">
    <name type="scientific">Neobacillus citreus</name>
    <dbReference type="NCBI Taxonomy" id="2833578"/>
    <lineage>
        <taxon>Bacteria</taxon>
        <taxon>Bacillati</taxon>
        <taxon>Bacillota</taxon>
        <taxon>Bacilli</taxon>
        <taxon>Bacillales</taxon>
        <taxon>Bacillaceae</taxon>
        <taxon>Neobacillus</taxon>
    </lineage>
</organism>
<dbReference type="InterPro" id="IPR043129">
    <property type="entry name" value="ATPase_NBD"/>
</dbReference>